<dbReference type="Proteomes" id="UP000186112">
    <property type="component" value="Unassembled WGS sequence"/>
</dbReference>
<dbReference type="NCBIfam" id="TIGR00732">
    <property type="entry name" value="dprA"/>
    <property type="match status" value="1"/>
</dbReference>
<name>A0A1U7M358_TISCR</name>
<dbReference type="InterPro" id="IPR057666">
    <property type="entry name" value="DrpA_SLOG"/>
</dbReference>
<dbReference type="OrthoDB" id="9785707at2"/>
<dbReference type="InterPro" id="IPR041614">
    <property type="entry name" value="DprA_WH"/>
</dbReference>
<dbReference type="Gene3D" id="1.10.10.10">
    <property type="entry name" value="Winged helix-like DNA-binding domain superfamily/Winged helix DNA-binding domain"/>
    <property type="match status" value="1"/>
</dbReference>
<dbReference type="PANTHER" id="PTHR43022:SF1">
    <property type="entry name" value="PROTEIN SMF"/>
    <property type="match status" value="1"/>
</dbReference>
<dbReference type="SUPFAM" id="SSF102405">
    <property type="entry name" value="MCP/YpsA-like"/>
    <property type="match status" value="1"/>
</dbReference>
<reference evidence="4 5" key="1">
    <citation type="submission" date="2016-02" db="EMBL/GenBank/DDBJ databases">
        <title>Genome sequence of Tissierella creatinophila DSM 6911.</title>
        <authorList>
            <person name="Poehlein A."/>
            <person name="Daniel R."/>
        </authorList>
    </citation>
    <scope>NUCLEOTIDE SEQUENCE [LARGE SCALE GENOMIC DNA]</scope>
    <source>
        <strain evidence="4 5">DSM 6911</strain>
    </source>
</reference>
<proteinExistence type="inferred from homology"/>
<dbReference type="Pfam" id="PF02481">
    <property type="entry name" value="DNA_processg_A"/>
    <property type="match status" value="1"/>
</dbReference>
<dbReference type="AlphaFoldDB" id="A0A1U7M358"/>
<protein>
    <submittedName>
        <fullName evidence="4">Uncharacterized protein</fullName>
    </submittedName>
</protein>
<dbReference type="Pfam" id="PF17782">
    <property type="entry name" value="WHD_DprA"/>
    <property type="match status" value="1"/>
</dbReference>
<keyword evidence="5" id="KW-1185">Reference proteome</keyword>
<organism evidence="4 5">
    <name type="scientific">Tissierella creatinophila DSM 6911</name>
    <dbReference type="NCBI Taxonomy" id="1123403"/>
    <lineage>
        <taxon>Bacteria</taxon>
        <taxon>Bacillati</taxon>
        <taxon>Bacillota</taxon>
        <taxon>Tissierellia</taxon>
        <taxon>Tissierellales</taxon>
        <taxon>Tissierellaceae</taxon>
        <taxon>Tissierella</taxon>
    </lineage>
</organism>
<dbReference type="PANTHER" id="PTHR43022">
    <property type="entry name" value="PROTEIN SMF"/>
    <property type="match status" value="1"/>
</dbReference>
<dbReference type="EMBL" id="LTDM01000064">
    <property type="protein sequence ID" value="OLS01747.1"/>
    <property type="molecule type" value="Genomic_DNA"/>
</dbReference>
<evidence type="ECO:0000259" key="3">
    <source>
        <dbReference type="Pfam" id="PF17782"/>
    </source>
</evidence>
<dbReference type="RefSeq" id="WP_075728268.1">
    <property type="nucleotide sequence ID" value="NZ_LTDM01000064.1"/>
</dbReference>
<dbReference type="InterPro" id="IPR036388">
    <property type="entry name" value="WH-like_DNA-bd_sf"/>
</dbReference>
<gene>
    <name evidence="4" type="ORF">TICRE_23470</name>
</gene>
<evidence type="ECO:0000313" key="5">
    <source>
        <dbReference type="Proteomes" id="UP000186112"/>
    </source>
</evidence>
<accession>A0A1U7M358</accession>
<sequence length="367" mass="41487">MENLKCRDIFIWLNNIGITSKNISKLEHYFVDIREILEVSSEKMLSIPDIRKESLHKILKTRNKDFIYDILFRLKELDIDTITVLDKEYPESLINIYDKPYVLYQKGDIIEKDNLSIAVVGSRKSTSYGIWACEKFTKELVNLGVTIVSGVALGIDTIAHKTAIKEGGRTIGILGNGIDVYYPKKNEFLYKEIVNHGAILTEFPLGTKPMPYNFPQRNRIITGLSLGLIVIEAKEKSGTSITAHHALEQGKDVFALPGNINSIYSEGTNKLIKDGAIPLLEMDDILETIDRIKQNMLNENLSKKTIDFTKLSDTESKIIEIIRQKPTHCDIISYRTGINISSVTSILTILELKGLIKELDNRIFALV</sequence>
<dbReference type="InterPro" id="IPR003488">
    <property type="entry name" value="DprA"/>
</dbReference>
<feature type="domain" description="DprA winged helix" evidence="3">
    <location>
        <begin position="311"/>
        <end position="359"/>
    </location>
</feature>
<dbReference type="Gene3D" id="3.40.50.450">
    <property type="match status" value="1"/>
</dbReference>
<comment type="caution">
    <text evidence="4">The sequence shown here is derived from an EMBL/GenBank/DDBJ whole genome shotgun (WGS) entry which is preliminary data.</text>
</comment>
<dbReference type="GO" id="GO:0009294">
    <property type="term" value="P:DNA-mediated transformation"/>
    <property type="evidence" value="ECO:0007669"/>
    <property type="project" value="InterPro"/>
</dbReference>
<comment type="similarity">
    <text evidence="1">Belongs to the DprA/Smf family.</text>
</comment>
<evidence type="ECO:0000313" key="4">
    <source>
        <dbReference type="EMBL" id="OLS01747.1"/>
    </source>
</evidence>
<feature type="domain" description="Smf/DprA SLOG" evidence="2">
    <location>
        <begin position="81"/>
        <end position="289"/>
    </location>
</feature>
<evidence type="ECO:0000256" key="1">
    <source>
        <dbReference type="ARBA" id="ARBA00006525"/>
    </source>
</evidence>
<evidence type="ECO:0000259" key="2">
    <source>
        <dbReference type="Pfam" id="PF02481"/>
    </source>
</evidence>